<keyword evidence="3" id="KW-1185">Reference proteome</keyword>
<reference evidence="2" key="1">
    <citation type="journal article" date="2014" name="Int. J. Syst. Evol. Microbiol.">
        <title>Complete genome sequence of Corynebacterium casei LMG S-19264T (=DSM 44701T), isolated from a smear-ripened cheese.</title>
        <authorList>
            <consortium name="US DOE Joint Genome Institute (JGI-PGF)"/>
            <person name="Walter F."/>
            <person name="Albersmeier A."/>
            <person name="Kalinowski J."/>
            <person name="Ruckert C."/>
        </authorList>
    </citation>
    <scope>NUCLEOTIDE SEQUENCE</scope>
    <source>
        <strain evidence="2">JCM 3172</strain>
    </source>
</reference>
<comment type="caution">
    <text evidence="2">The sequence shown here is derived from an EMBL/GenBank/DDBJ whole genome shotgun (WGS) entry which is preliminary data.</text>
</comment>
<proteinExistence type="predicted"/>
<accession>A0A918LNL4</accession>
<name>A0A918LNL4_9ACTN</name>
<sequence>MKKRTVLRGALIASVCAGALLSSTMTANAYNWQEDSNYGSPSACSGTEFKFTFYFNSNQQGARRNLGYNHANLAATDMYHVPGTADPDLEYPLKFCPGTGNGAGQGLKNNAASVVNRHTSYGGYVYYSSWWQGAFDAVAPAVPLPRSRNLANTYNENASFKWQ</sequence>
<dbReference type="Proteomes" id="UP000619486">
    <property type="component" value="Unassembled WGS sequence"/>
</dbReference>
<feature type="chain" id="PRO_5037184587" description="Peptidase inhibitor family I36" evidence="1">
    <location>
        <begin position="30"/>
        <end position="163"/>
    </location>
</feature>
<evidence type="ECO:0000313" key="2">
    <source>
        <dbReference type="EMBL" id="GGT28223.1"/>
    </source>
</evidence>
<dbReference type="AlphaFoldDB" id="A0A918LNL4"/>
<organism evidence="2 3">
    <name type="scientific">Streptomyces purpureus</name>
    <dbReference type="NCBI Taxonomy" id="1951"/>
    <lineage>
        <taxon>Bacteria</taxon>
        <taxon>Bacillati</taxon>
        <taxon>Actinomycetota</taxon>
        <taxon>Actinomycetes</taxon>
        <taxon>Kitasatosporales</taxon>
        <taxon>Streptomycetaceae</taxon>
        <taxon>Streptomyces</taxon>
    </lineage>
</organism>
<dbReference type="EMBL" id="BMQQ01000006">
    <property type="protein sequence ID" value="GGT28223.1"/>
    <property type="molecule type" value="Genomic_DNA"/>
</dbReference>
<keyword evidence="1" id="KW-0732">Signal</keyword>
<evidence type="ECO:0000313" key="3">
    <source>
        <dbReference type="Proteomes" id="UP000619486"/>
    </source>
</evidence>
<protein>
    <recommendedName>
        <fullName evidence="4">Peptidase inhibitor family I36</fullName>
    </recommendedName>
</protein>
<dbReference type="RefSeq" id="WP_040875133.1">
    <property type="nucleotide sequence ID" value="NZ_BMQQ01000006.1"/>
</dbReference>
<reference evidence="2" key="2">
    <citation type="submission" date="2020-09" db="EMBL/GenBank/DDBJ databases">
        <authorList>
            <person name="Sun Q."/>
            <person name="Ohkuma M."/>
        </authorList>
    </citation>
    <scope>NUCLEOTIDE SEQUENCE</scope>
    <source>
        <strain evidence="2">JCM 3172</strain>
    </source>
</reference>
<evidence type="ECO:0008006" key="4">
    <source>
        <dbReference type="Google" id="ProtNLM"/>
    </source>
</evidence>
<feature type="signal peptide" evidence="1">
    <location>
        <begin position="1"/>
        <end position="29"/>
    </location>
</feature>
<gene>
    <name evidence="2" type="ORF">GCM10014713_22280</name>
</gene>
<evidence type="ECO:0000256" key="1">
    <source>
        <dbReference type="SAM" id="SignalP"/>
    </source>
</evidence>